<evidence type="ECO:0000256" key="1">
    <source>
        <dbReference type="ARBA" id="ARBA00009902"/>
    </source>
</evidence>
<gene>
    <name evidence="5" type="ORF">GB883_07880</name>
</gene>
<organism evidence="5 6">
    <name type="scientific">Georgenia thermotolerans</name>
    <dbReference type="NCBI Taxonomy" id="527326"/>
    <lineage>
        <taxon>Bacteria</taxon>
        <taxon>Bacillati</taxon>
        <taxon>Actinomycetota</taxon>
        <taxon>Actinomycetes</taxon>
        <taxon>Micrococcales</taxon>
        <taxon>Bogoriellaceae</taxon>
        <taxon>Georgenia</taxon>
    </lineage>
</organism>
<keyword evidence="3" id="KW-0326">Glycosidase</keyword>
<sequence length="322" mass="36008">MALTLADRWIWDFWFAVDGEDVHVFYLQAPRALGDPDLRHHHATIGHAVSRDLRRWQVLPDALHAGPDGAFDDLATWTGSVVRAGGEWHMFYTGVSRAERGAVQRVGRATSPDLVTWTRQGPVLEADPRWYEKLHDAVREEAWRDPWVWWDEPTDRFHMLLTARADHGPLDGRGVIGHATSADLSSWEAGPPVSAPGEFFHLEVPQLVHLGGAWRVLFCVTPGDHGTARRSRPGVEALGGTHYLVGEDRLGPFRLESDEFLVGDEHARLYAGRFLEHDGRWSFFAWEHLDDAGGFVGALSDPMPVHVGPDGALTVERPPRGR</sequence>
<evidence type="ECO:0000259" key="4">
    <source>
        <dbReference type="Pfam" id="PF00251"/>
    </source>
</evidence>
<dbReference type="PANTHER" id="PTHR43101">
    <property type="entry name" value="BETA-FRUCTOSIDASE"/>
    <property type="match status" value="1"/>
</dbReference>
<feature type="domain" description="Glycosyl hydrolase family 32 N-terminal" evidence="4">
    <location>
        <begin position="23"/>
        <end position="287"/>
    </location>
</feature>
<dbReference type="EMBL" id="WHJE01000026">
    <property type="protein sequence ID" value="KAE8764647.1"/>
    <property type="molecule type" value="Genomic_DNA"/>
</dbReference>
<dbReference type="Gene3D" id="2.115.10.20">
    <property type="entry name" value="Glycosyl hydrolase domain, family 43"/>
    <property type="match status" value="1"/>
</dbReference>
<dbReference type="SUPFAM" id="SSF75005">
    <property type="entry name" value="Arabinanase/levansucrase/invertase"/>
    <property type="match status" value="1"/>
</dbReference>
<dbReference type="PANTHER" id="PTHR43101:SF1">
    <property type="entry name" value="BETA-FRUCTOSIDASE"/>
    <property type="match status" value="1"/>
</dbReference>
<evidence type="ECO:0000256" key="2">
    <source>
        <dbReference type="ARBA" id="ARBA00022801"/>
    </source>
</evidence>
<comment type="caution">
    <text evidence="5">The sequence shown here is derived from an EMBL/GenBank/DDBJ whole genome shotgun (WGS) entry which is preliminary data.</text>
</comment>
<comment type="similarity">
    <text evidence="1">Belongs to the glycosyl hydrolase 32 family.</text>
</comment>
<accession>A0A7J5UQQ3</accession>
<dbReference type="GO" id="GO:0016798">
    <property type="term" value="F:hydrolase activity, acting on glycosyl bonds"/>
    <property type="evidence" value="ECO:0007669"/>
    <property type="project" value="UniProtKB-KW"/>
</dbReference>
<evidence type="ECO:0000313" key="5">
    <source>
        <dbReference type="EMBL" id="KAE8764647.1"/>
    </source>
</evidence>
<dbReference type="RefSeq" id="WP_152201329.1">
    <property type="nucleotide sequence ID" value="NZ_VUKF01000006.1"/>
</dbReference>
<evidence type="ECO:0000256" key="3">
    <source>
        <dbReference type="ARBA" id="ARBA00023295"/>
    </source>
</evidence>
<proteinExistence type="inferred from homology"/>
<keyword evidence="6" id="KW-1185">Reference proteome</keyword>
<evidence type="ECO:0000313" key="6">
    <source>
        <dbReference type="Proteomes" id="UP000451860"/>
    </source>
</evidence>
<dbReference type="OrthoDB" id="9759709at2"/>
<dbReference type="InterPro" id="IPR023296">
    <property type="entry name" value="Glyco_hydro_beta-prop_sf"/>
</dbReference>
<name>A0A7J5UQQ3_9MICO</name>
<dbReference type="InterPro" id="IPR051214">
    <property type="entry name" value="GH32_Enzymes"/>
</dbReference>
<dbReference type="CDD" id="cd18609">
    <property type="entry name" value="GH32-like"/>
    <property type="match status" value="1"/>
</dbReference>
<protein>
    <submittedName>
        <fullName evidence="5">Glycosyl hydrolase family 32</fullName>
    </submittedName>
</protein>
<dbReference type="InterPro" id="IPR013148">
    <property type="entry name" value="Glyco_hydro_32_N"/>
</dbReference>
<dbReference type="Proteomes" id="UP000451860">
    <property type="component" value="Unassembled WGS sequence"/>
</dbReference>
<dbReference type="AlphaFoldDB" id="A0A7J5UQQ3"/>
<dbReference type="Pfam" id="PF00251">
    <property type="entry name" value="Glyco_hydro_32N"/>
    <property type="match status" value="1"/>
</dbReference>
<reference evidence="5 6" key="1">
    <citation type="submission" date="2019-10" db="EMBL/GenBank/DDBJ databases">
        <title>Georgenia wutianyii sp. nov. and Georgenia yuyongxinii sp. nov. isolated from plateau pika (Ochotona curzoniae) in the Qinghai-Tibet plateau of China.</title>
        <authorList>
            <person name="Tian Z."/>
        </authorList>
    </citation>
    <scope>NUCLEOTIDE SEQUENCE [LARGE SCALE GENOMIC DNA]</scope>
    <source>
        <strain evidence="5 6">DSM 21501</strain>
    </source>
</reference>
<keyword evidence="2 5" id="KW-0378">Hydrolase</keyword>